<protein>
    <submittedName>
        <fullName evidence="9">Creatinase/aminopeptidase</fullName>
    </submittedName>
</protein>
<dbReference type="InterPro" id="IPR036005">
    <property type="entry name" value="Creatinase/aminopeptidase-like"/>
</dbReference>
<dbReference type="GO" id="GO:0046872">
    <property type="term" value="F:metal ion binding"/>
    <property type="evidence" value="ECO:0007669"/>
    <property type="project" value="UniProtKB-KW"/>
</dbReference>
<keyword evidence="5" id="KW-0464">Manganese</keyword>
<dbReference type="InterPro" id="IPR000587">
    <property type="entry name" value="Creatinase_N"/>
</dbReference>
<keyword evidence="10" id="KW-1185">Reference proteome</keyword>
<dbReference type="STRING" id="1280837.A0A316V914"/>
<dbReference type="Pfam" id="PF01321">
    <property type="entry name" value="Creatinase_N"/>
    <property type="match status" value="1"/>
</dbReference>
<dbReference type="Gene3D" id="3.40.350.10">
    <property type="entry name" value="Creatinase/prolidase N-terminal domain"/>
    <property type="match status" value="2"/>
</dbReference>
<dbReference type="InParanoid" id="A0A316V914"/>
<keyword evidence="9" id="KW-0031">Aminopeptidase</keyword>
<proteinExistence type="inferred from homology"/>
<feature type="domain" description="Peptidase M24 C-terminal" evidence="8">
    <location>
        <begin position="613"/>
        <end position="671"/>
    </location>
</feature>
<dbReference type="FunFam" id="3.90.230.10:FF:000007">
    <property type="entry name" value="Xaa-Pro aminopeptidase P"/>
    <property type="match status" value="1"/>
</dbReference>
<accession>A0A316V914</accession>
<dbReference type="InterPro" id="IPR029149">
    <property type="entry name" value="Creatin/AminoP/Spt16_N"/>
</dbReference>
<name>A0A316V914_9BASI</name>
<dbReference type="SUPFAM" id="SSF55920">
    <property type="entry name" value="Creatinase/aminopeptidase"/>
    <property type="match status" value="1"/>
</dbReference>
<keyword evidence="4" id="KW-0378">Hydrolase</keyword>
<dbReference type="AlphaFoldDB" id="A0A316V914"/>
<comment type="cofactor">
    <cofactor evidence="1">
        <name>Mn(2+)</name>
        <dbReference type="ChEBI" id="CHEBI:29035"/>
    </cofactor>
</comment>
<feature type="domain" description="Creatinase N-terminal" evidence="7">
    <location>
        <begin position="50"/>
        <end position="170"/>
    </location>
</feature>
<dbReference type="GO" id="GO:0070006">
    <property type="term" value="F:metalloaminopeptidase activity"/>
    <property type="evidence" value="ECO:0007669"/>
    <property type="project" value="InterPro"/>
</dbReference>
<comment type="similarity">
    <text evidence="2">Belongs to the peptidase M24B family.</text>
</comment>
<organism evidence="9 10">
    <name type="scientific">Meira miltonrushii</name>
    <dbReference type="NCBI Taxonomy" id="1280837"/>
    <lineage>
        <taxon>Eukaryota</taxon>
        <taxon>Fungi</taxon>
        <taxon>Dikarya</taxon>
        <taxon>Basidiomycota</taxon>
        <taxon>Ustilaginomycotina</taxon>
        <taxon>Exobasidiomycetes</taxon>
        <taxon>Exobasidiales</taxon>
        <taxon>Brachybasidiaceae</taxon>
        <taxon>Meira</taxon>
    </lineage>
</organism>
<dbReference type="InterPro" id="IPR033740">
    <property type="entry name" value="Pept_M24B"/>
</dbReference>
<dbReference type="SUPFAM" id="SSF53092">
    <property type="entry name" value="Creatinase/prolidase N-terminal domain"/>
    <property type="match status" value="1"/>
</dbReference>
<dbReference type="GeneID" id="37020850"/>
<evidence type="ECO:0000256" key="3">
    <source>
        <dbReference type="ARBA" id="ARBA00022723"/>
    </source>
</evidence>
<dbReference type="Proteomes" id="UP000245771">
    <property type="component" value="Unassembled WGS sequence"/>
</dbReference>
<evidence type="ECO:0000256" key="5">
    <source>
        <dbReference type="ARBA" id="ARBA00023211"/>
    </source>
</evidence>
<dbReference type="RefSeq" id="XP_025353830.1">
    <property type="nucleotide sequence ID" value="XM_025499069.1"/>
</dbReference>
<dbReference type="PANTHER" id="PTHR43763">
    <property type="entry name" value="XAA-PRO AMINOPEPTIDASE 1"/>
    <property type="match status" value="1"/>
</dbReference>
<dbReference type="OrthoDB" id="9995434at2759"/>
<evidence type="ECO:0000259" key="7">
    <source>
        <dbReference type="Pfam" id="PF01321"/>
    </source>
</evidence>
<dbReference type="Pfam" id="PF00557">
    <property type="entry name" value="Peptidase_M24"/>
    <property type="match status" value="1"/>
</dbReference>
<dbReference type="Pfam" id="PF16189">
    <property type="entry name" value="Creatinase_N_2"/>
    <property type="match status" value="1"/>
</dbReference>
<dbReference type="InterPro" id="IPR000994">
    <property type="entry name" value="Pept_M24"/>
</dbReference>
<keyword evidence="9" id="KW-0645">Protease</keyword>
<gene>
    <name evidence="9" type="ORF">FA14DRAFT_161335</name>
</gene>
<evidence type="ECO:0000313" key="9">
    <source>
        <dbReference type="EMBL" id="PWN33528.1"/>
    </source>
</evidence>
<evidence type="ECO:0000256" key="4">
    <source>
        <dbReference type="ARBA" id="ARBA00022801"/>
    </source>
</evidence>
<dbReference type="InterPro" id="IPR050422">
    <property type="entry name" value="X-Pro_aminopeptidase_P"/>
</dbReference>
<reference evidence="9 10" key="1">
    <citation type="journal article" date="2018" name="Mol. Biol. Evol.">
        <title>Broad Genomic Sampling Reveals a Smut Pathogenic Ancestry of the Fungal Clade Ustilaginomycotina.</title>
        <authorList>
            <person name="Kijpornyongpan T."/>
            <person name="Mondo S.J."/>
            <person name="Barry K."/>
            <person name="Sandor L."/>
            <person name="Lee J."/>
            <person name="Lipzen A."/>
            <person name="Pangilinan J."/>
            <person name="LaButti K."/>
            <person name="Hainaut M."/>
            <person name="Henrissat B."/>
            <person name="Grigoriev I.V."/>
            <person name="Spatafora J.W."/>
            <person name="Aime M.C."/>
        </authorList>
    </citation>
    <scope>NUCLEOTIDE SEQUENCE [LARGE SCALE GENOMIC DNA]</scope>
    <source>
        <strain evidence="9 10">MCA 3882</strain>
    </source>
</reference>
<dbReference type="GO" id="GO:0005737">
    <property type="term" value="C:cytoplasm"/>
    <property type="evidence" value="ECO:0007669"/>
    <property type="project" value="UniProtKB-ARBA"/>
</dbReference>
<feature type="domain" description="Peptidase M24" evidence="6">
    <location>
        <begin position="377"/>
        <end position="599"/>
    </location>
</feature>
<dbReference type="EMBL" id="KZ819604">
    <property type="protein sequence ID" value="PWN33528.1"/>
    <property type="molecule type" value="Genomic_DNA"/>
</dbReference>
<dbReference type="CDD" id="cd01085">
    <property type="entry name" value="APP"/>
    <property type="match status" value="1"/>
</dbReference>
<evidence type="ECO:0000313" key="10">
    <source>
        <dbReference type="Proteomes" id="UP000245771"/>
    </source>
</evidence>
<keyword evidence="3" id="KW-0479">Metal-binding</keyword>
<dbReference type="Gene3D" id="3.90.230.10">
    <property type="entry name" value="Creatinase/methionine aminopeptidase superfamily"/>
    <property type="match status" value="1"/>
</dbReference>
<evidence type="ECO:0000256" key="2">
    <source>
        <dbReference type="ARBA" id="ARBA00008766"/>
    </source>
</evidence>
<evidence type="ECO:0000259" key="8">
    <source>
        <dbReference type="Pfam" id="PF16188"/>
    </source>
</evidence>
<dbReference type="PANTHER" id="PTHR43763:SF17">
    <property type="entry name" value="AMINOPEPTIDASE P, CYTOPLASMIC-RELATED"/>
    <property type="match status" value="1"/>
</dbReference>
<evidence type="ECO:0000259" key="6">
    <source>
        <dbReference type="Pfam" id="PF00557"/>
    </source>
</evidence>
<dbReference type="Pfam" id="PF16188">
    <property type="entry name" value="Peptidase_M24_C"/>
    <property type="match status" value="1"/>
</dbReference>
<evidence type="ECO:0000256" key="1">
    <source>
        <dbReference type="ARBA" id="ARBA00001936"/>
    </source>
</evidence>
<dbReference type="InterPro" id="IPR032416">
    <property type="entry name" value="Peptidase_M24_C"/>
</dbReference>
<sequence length="673" mass="75299">MTCFGILSRSKGLKPNLTNNSDLTLISDEQSVNEKAIMTPLDEKVDTTERLEKLRQLMEEEGVHAYIVPSVDAHGSEYVPPEARRREFISGCTADVGTAVVCKDSAHLFVDGRFYIQAEKQLDKNWTLHKVPIVPDYNKWLIEEARKNGKGFSIGVDPTLIGYAIASDLLDEISPLGASLTYPSRNLIDVVWADKQPKPIEAQIQIHPLQFAGKRSQEKLKELADWVESGGSDKRNPIPRGSAIILNQLDQIAWLLNLRGASIPNNPFFPAYVVVSAGEETYRASIFVPSSLLSKDSDAYRYLVDELRVDVQEYDAVFKYLIEGSWKGPGDDQKLVISDQASWAIVNAVGVPNVYSVLRARSPVELGKAIKNDVEIEGMRKAYLRDGVCWAKWASWLDEKIRVHHQKINERDAVDALVAIREKAENYGGMEAYDGISASGENAALPHYQTPEHGSKVIDRNTPYLCDSGAQYLDGTIDTTRTVHFGKPTKEQKRAFTRVLQGHIAIDTVTFPRNTTTGATLDVIARTALWSDGYNYMHGTGHGIGSFGAVHEGPQGFSTSSGGSSEPIAFQPNMVVTNEPGYYEEGNFGIRTESLLVVRPAPKTHFNQNGEENWLHFERLTTVPISTDLIDWKLLSADQKYWIKKHNKDVYDKLTPFLKHDKRAQRWLKRQLV</sequence>